<feature type="region of interest" description="Disordered" evidence="1">
    <location>
        <begin position="137"/>
        <end position="161"/>
    </location>
</feature>
<accession>Q5VR38</accession>
<name>Q5VR38_ORYSJ</name>
<dbReference type="EMBL" id="AP003118">
    <property type="protein sequence ID" value="BAD68087.1"/>
    <property type="molecule type" value="Genomic_DNA"/>
</dbReference>
<gene>
    <name evidence="3" type="ORF">OJ1174_D05.20</name>
    <name evidence="2" type="ORF">P0666G04.8</name>
</gene>
<feature type="region of interest" description="Disordered" evidence="1">
    <location>
        <begin position="1"/>
        <end position="51"/>
    </location>
</feature>
<evidence type="ECO:0000313" key="4">
    <source>
        <dbReference type="Proteomes" id="UP000000763"/>
    </source>
</evidence>
<sequence>MKSLLFISSSSLSDLPKKCERSTAAPLPPGKVDGRDDVRSPPLRRPSGLLERSPASAIDVRGAVGVRGPRAGAPRLQALARQFDGADTVTRAHDAAMPALRGRAACLNFSNSAWLLAYAALYAALLSGGGADHARRRCRSSPAAPPTRAVRCPGRREGKGKERGIYLSRKLHISATCDGDLVKQAT</sequence>
<dbReference type="EMBL" id="AP003047">
    <property type="protein sequence ID" value="BAD68039.1"/>
    <property type="molecule type" value="Genomic_DNA"/>
</dbReference>
<protein>
    <submittedName>
        <fullName evidence="3">Uncharacterized protein</fullName>
    </submittedName>
</protein>
<reference evidence="3" key="1">
    <citation type="journal article" date="2002" name="Nature">
        <title>The genome sequence and structure of rice chromosome 1.</title>
        <authorList>
            <person name="Sasaki T."/>
            <person name="Matsumoto T."/>
            <person name="Yamamoto K."/>
            <person name="Sakata K."/>
            <person name="Baba T."/>
            <person name="Katayose Y."/>
            <person name="Wu J."/>
            <person name="Niimura Y."/>
            <person name="Cheng Z."/>
            <person name="Nagamura Y."/>
            <person name="Antonio B.A."/>
            <person name="Kanamori H."/>
            <person name="Hosokawa S."/>
            <person name="Masukawa M."/>
            <person name="Arikawa K."/>
            <person name="Chiden Y."/>
            <person name="Hayashi M."/>
            <person name="Okamoto M."/>
            <person name="Ando T."/>
            <person name="Aoki H."/>
            <person name="Arita K."/>
            <person name="Hamada M."/>
            <person name="Harada C."/>
            <person name="Hijishita S."/>
            <person name="Honda M."/>
            <person name="Ichikawa Y."/>
            <person name="Idonuma A."/>
            <person name="Iijima M."/>
            <person name="Ikeda M."/>
            <person name="Ikeno M."/>
            <person name="Itoh S."/>
            <person name="Itoh T."/>
            <person name="Itoh Y."/>
            <person name="Itoh Y."/>
            <person name="Iwabuchi A."/>
            <person name="Kamiya K."/>
            <person name="Karasawa W."/>
            <person name="Katagiri S."/>
            <person name="Kikuta A."/>
            <person name="Kobayashi N."/>
            <person name="Kono I."/>
            <person name="Machita K."/>
            <person name="Maehara T."/>
            <person name="Mizuno H."/>
            <person name="Mizubayashi T."/>
            <person name="Mukai Y."/>
            <person name="Nagasaki H."/>
            <person name="Nakashima M."/>
            <person name="Nakama Y."/>
            <person name="Nakamichi Y."/>
            <person name="Nakamura M."/>
            <person name="Namiki N."/>
            <person name="Negishi M."/>
            <person name="Ohta I."/>
            <person name="Ono N."/>
            <person name="Saji S."/>
            <person name="Sakai K."/>
            <person name="Shibata M."/>
            <person name="Shimokawa T."/>
            <person name="Shomura A."/>
            <person name="Song J."/>
            <person name="Takazaki Y."/>
            <person name="Terasawa K."/>
            <person name="Tsuji K."/>
            <person name="Waki K."/>
            <person name="Yamagata H."/>
            <person name="Yamane H."/>
            <person name="Yoshiki S."/>
            <person name="Yoshihara R."/>
            <person name="Yukawa K."/>
            <person name="Zhong H."/>
            <person name="Iwama H."/>
            <person name="Endo T."/>
            <person name="Ito H."/>
            <person name="Hahn J.H."/>
            <person name="Kim H.I."/>
            <person name="Eun M.Y."/>
            <person name="Yano M."/>
            <person name="Jiang J."/>
            <person name="Gojobori T."/>
        </authorList>
    </citation>
    <scope>NUCLEOTIDE SEQUENCE</scope>
</reference>
<reference evidence="4" key="3">
    <citation type="journal article" date="2008" name="Nucleic Acids Res.">
        <title>The rice annotation project database (RAP-DB): 2008 update.</title>
        <authorList>
            <consortium name="The rice annotation project (RAP)"/>
        </authorList>
    </citation>
    <scope>GENOME REANNOTATION</scope>
    <source>
        <strain evidence="4">cv. Nipponbare</strain>
    </source>
</reference>
<dbReference type="AlphaFoldDB" id="Q5VR38"/>
<evidence type="ECO:0000313" key="3">
    <source>
        <dbReference type="EMBL" id="BAD68087.1"/>
    </source>
</evidence>
<dbReference type="Proteomes" id="UP000000763">
    <property type="component" value="Chromosome 1"/>
</dbReference>
<reference evidence="4" key="2">
    <citation type="journal article" date="2005" name="Nature">
        <title>The map-based sequence of the rice genome.</title>
        <authorList>
            <consortium name="International rice genome sequencing project (IRGSP)"/>
            <person name="Matsumoto T."/>
            <person name="Wu J."/>
            <person name="Kanamori H."/>
            <person name="Katayose Y."/>
            <person name="Fujisawa M."/>
            <person name="Namiki N."/>
            <person name="Mizuno H."/>
            <person name="Yamamoto K."/>
            <person name="Antonio B.A."/>
            <person name="Baba T."/>
            <person name="Sakata K."/>
            <person name="Nagamura Y."/>
            <person name="Aoki H."/>
            <person name="Arikawa K."/>
            <person name="Arita K."/>
            <person name="Bito T."/>
            <person name="Chiden Y."/>
            <person name="Fujitsuka N."/>
            <person name="Fukunaka R."/>
            <person name="Hamada M."/>
            <person name="Harada C."/>
            <person name="Hayashi A."/>
            <person name="Hijishita S."/>
            <person name="Honda M."/>
            <person name="Hosokawa S."/>
            <person name="Ichikawa Y."/>
            <person name="Idonuma A."/>
            <person name="Iijima M."/>
            <person name="Ikeda M."/>
            <person name="Ikeno M."/>
            <person name="Ito K."/>
            <person name="Ito S."/>
            <person name="Ito T."/>
            <person name="Ito Y."/>
            <person name="Ito Y."/>
            <person name="Iwabuchi A."/>
            <person name="Kamiya K."/>
            <person name="Karasawa W."/>
            <person name="Kurita K."/>
            <person name="Katagiri S."/>
            <person name="Kikuta A."/>
            <person name="Kobayashi H."/>
            <person name="Kobayashi N."/>
            <person name="Machita K."/>
            <person name="Maehara T."/>
            <person name="Masukawa M."/>
            <person name="Mizubayashi T."/>
            <person name="Mukai Y."/>
            <person name="Nagasaki H."/>
            <person name="Nagata Y."/>
            <person name="Naito S."/>
            <person name="Nakashima M."/>
            <person name="Nakama Y."/>
            <person name="Nakamichi Y."/>
            <person name="Nakamura M."/>
            <person name="Meguro A."/>
            <person name="Negishi M."/>
            <person name="Ohta I."/>
            <person name="Ohta T."/>
            <person name="Okamoto M."/>
            <person name="Ono N."/>
            <person name="Saji S."/>
            <person name="Sakaguchi M."/>
            <person name="Sakai K."/>
            <person name="Shibata M."/>
            <person name="Shimokawa T."/>
            <person name="Song J."/>
            <person name="Takazaki Y."/>
            <person name="Terasawa K."/>
            <person name="Tsugane M."/>
            <person name="Tsuji K."/>
            <person name="Ueda S."/>
            <person name="Waki K."/>
            <person name="Yamagata H."/>
            <person name="Yamamoto M."/>
            <person name="Yamamoto S."/>
            <person name="Yamane H."/>
            <person name="Yoshiki S."/>
            <person name="Yoshihara R."/>
            <person name="Yukawa K."/>
            <person name="Zhong H."/>
            <person name="Yano M."/>
            <person name="Yuan Q."/>
            <person name="Ouyang S."/>
            <person name="Liu J."/>
            <person name="Jones K.M."/>
            <person name="Gansberger K."/>
            <person name="Moffat K."/>
            <person name="Hill J."/>
            <person name="Bera J."/>
            <person name="Fadrosh D."/>
            <person name="Jin S."/>
            <person name="Johri S."/>
            <person name="Kim M."/>
            <person name="Overton L."/>
            <person name="Reardon M."/>
            <person name="Tsitrin T."/>
            <person name="Vuong H."/>
            <person name="Weaver B."/>
            <person name="Ciecko A."/>
            <person name="Tallon L."/>
            <person name="Jackson J."/>
            <person name="Pai G."/>
            <person name="Aken S.V."/>
            <person name="Utterback T."/>
            <person name="Reidmuller S."/>
            <person name="Feldblyum T."/>
            <person name="Hsiao J."/>
            <person name="Zismann V."/>
            <person name="Iobst S."/>
            <person name="de Vazeille A.R."/>
            <person name="Buell C.R."/>
            <person name="Ying K."/>
            <person name="Li Y."/>
            <person name="Lu T."/>
            <person name="Huang Y."/>
            <person name="Zhao Q."/>
            <person name="Feng Q."/>
            <person name="Zhang L."/>
            <person name="Zhu J."/>
            <person name="Weng Q."/>
            <person name="Mu J."/>
            <person name="Lu Y."/>
            <person name="Fan D."/>
            <person name="Liu Y."/>
            <person name="Guan J."/>
            <person name="Zhang Y."/>
            <person name="Yu S."/>
            <person name="Liu X."/>
            <person name="Zhang Y."/>
            <person name="Hong G."/>
            <person name="Han B."/>
            <person name="Choisne N."/>
            <person name="Demange N."/>
            <person name="Orjeda G."/>
            <person name="Samain S."/>
            <person name="Cattolico L."/>
            <person name="Pelletier E."/>
            <person name="Couloux A."/>
            <person name="Segurens B."/>
            <person name="Wincker P."/>
            <person name="D'Hont A."/>
            <person name="Scarpelli C."/>
            <person name="Weissenbach J."/>
            <person name="Salanoubat M."/>
            <person name="Quetier F."/>
            <person name="Yu Y."/>
            <person name="Kim H.R."/>
            <person name="Rambo T."/>
            <person name="Currie J."/>
            <person name="Collura K."/>
            <person name="Luo M."/>
            <person name="Yang T."/>
            <person name="Ammiraju J.S.S."/>
            <person name="Engler F."/>
            <person name="Soderlund C."/>
            <person name="Wing R.A."/>
            <person name="Palmer L.E."/>
            <person name="de la Bastide M."/>
            <person name="Spiegel L."/>
            <person name="Nascimento L."/>
            <person name="Zutavern T."/>
            <person name="O'Shaughnessy A."/>
            <person name="Dike S."/>
            <person name="Dedhia N."/>
            <person name="Preston R."/>
            <person name="Balija V."/>
            <person name="McCombie W.R."/>
            <person name="Chow T."/>
            <person name="Chen H."/>
            <person name="Chung M."/>
            <person name="Chen C."/>
            <person name="Shaw J."/>
            <person name="Wu H."/>
            <person name="Hsiao K."/>
            <person name="Chao Y."/>
            <person name="Chu M."/>
            <person name="Cheng C."/>
            <person name="Hour A."/>
            <person name="Lee P."/>
            <person name="Lin S."/>
            <person name="Lin Y."/>
            <person name="Liou J."/>
            <person name="Liu S."/>
            <person name="Hsing Y."/>
            <person name="Raghuvanshi S."/>
            <person name="Mohanty A."/>
            <person name="Bharti A.K."/>
            <person name="Gaur A."/>
            <person name="Gupta V."/>
            <person name="Kumar D."/>
            <person name="Ravi V."/>
            <person name="Vij S."/>
            <person name="Kapur A."/>
            <person name="Khurana P."/>
            <person name="Khurana P."/>
            <person name="Khurana J.P."/>
            <person name="Tyagi A.K."/>
            <person name="Gaikwad K."/>
            <person name="Singh A."/>
            <person name="Dalal V."/>
            <person name="Srivastava S."/>
            <person name="Dixit A."/>
            <person name="Pal A.K."/>
            <person name="Ghazi I.A."/>
            <person name="Yadav M."/>
            <person name="Pandit A."/>
            <person name="Bhargava A."/>
            <person name="Sureshbabu K."/>
            <person name="Batra K."/>
            <person name="Sharma T.R."/>
            <person name="Mohapatra T."/>
            <person name="Singh N.K."/>
            <person name="Messing J."/>
            <person name="Nelson A.B."/>
            <person name="Fuks G."/>
            <person name="Kavchok S."/>
            <person name="Keizer G."/>
            <person name="Linton E."/>
            <person name="Llaca V."/>
            <person name="Song R."/>
            <person name="Tanyolac B."/>
            <person name="Young S."/>
            <person name="Ho-Il K."/>
            <person name="Hahn J.H."/>
            <person name="Sangsakoo G."/>
            <person name="Vanavichit A."/>
            <person name="de Mattos Luiz.A.T."/>
            <person name="Zimmer P.D."/>
            <person name="Malone G."/>
            <person name="Dellagostin O."/>
            <person name="de Oliveira A.C."/>
            <person name="Bevan M."/>
            <person name="Bancroft I."/>
            <person name="Minx P."/>
            <person name="Cordum H."/>
            <person name="Wilson R."/>
            <person name="Cheng Z."/>
            <person name="Jin W."/>
            <person name="Jiang J."/>
            <person name="Leong S.A."/>
            <person name="Iwama H."/>
            <person name="Gojobori T."/>
            <person name="Itoh T."/>
            <person name="Niimura Y."/>
            <person name="Fujii Y."/>
            <person name="Habara T."/>
            <person name="Sakai H."/>
            <person name="Sato Y."/>
            <person name="Wilson G."/>
            <person name="Kumar K."/>
            <person name="McCouch S."/>
            <person name="Juretic N."/>
            <person name="Hoen D."/>
            <person name="Wright S."/>
            <person name="Bruskiewich R."/>
            <person name="Bureau T."/>
            <person name="Miyao A."/>
            <person name="Hirochika H."/>
            <person name="Nishikawa T."/>
            <person name="Kadowaki K."/>
            <person name="Sugiura M."/>
            <person name="Burr B."/>
            <person name="Sasaki T."/>
        </authorList>
    </citation>
    <scope>NUCLEOTIDE SEQUENCE [LARGE SCALE GENOMIC DNA]</scope>
    <source>
        <strain evidence="4">cv. Nipponbare</strain>
    </source>
</reference>
<evidence type="ECO:0000256" key="1">
    <source>
        <dbReference type="SAM" id="MobiDB-lite"/>
    </source>
</evidence>
<feature type="compositionally biased region" description="Low complexity" evidence="1">
    <location>
        <begin position="1"/>
        <end position="14"/>
    </location>
</feature>
<dbReference type="Proteomes" id="UP000817658">
    <property type="component" value="Chromosome 1"/>
</dbReference>
<organism evidence="3">
    <name type="scientific">Oryza sativa subsp. japonica</name>
    <name type="common">Rice</name>
    <dbReference type="NCBI Taxonomy" id="39947"/>
    <lineage>
        <taxon>Eukaryota</taxon>
        <taxon>Viridiplantae</taxon>
        <taxon>Streptophyta</taxon>
        <taxon>Embryophyta</taxon>
        <taxon>Tracheophyta</taxon>
        <taxon>Spermatophyta</taxon>
        <taxon>Magnoliopsida</taxon>
        <taxon>Liliopsida</taxon>
        <taxon>Poales</taxon>
        <taxon>Poaceae</taxon>
        <taxon>BOP clade</taxon>
        <taxon>Oryzoideae</taxon>
        <taxon>Oryzeae</taxon>
        <taxon>Oryzinae</taxon>
        <taxon>Oryza</taxon>
        <taxon>Oryza sativa</taxon>
    </lineage>
</organism>
<feature type="compositionally biased region" description="Low complexity" evidence="1">
    <location>
        <begin position="140"/>
        <end position="151"/>
    </location>
</feature>
<evidence type="ECO:0000313" key="2">
    <source>
        <dbReference type="EMBL" id="BAD68039.1"/>
    </source>
</evidence>
<proteinExistence type="predicted"/>